<sequence length="97" mass="11326">MPFAPVLKNGLAVIKVEAREDILEKLKQLKLIEERDGEYYLRKISKYRSKILNLLETENLMLTITIRDGFIVYCFEDDVEAFMADVDRLLEEVEAIS</sequence>
<evidence type="ECO:0000313" key="2">
    <source>
        <dbReference type="Proteomes" id="UP001492541"/>
    </source>
</evidence>
<dbReference type="GeneID" id="90449929"/>
<name>A0ABZ3H436_GEOAI</name>
<dbReference type="EMBL" id="CP087714">
    <property type="protein sequence ID" value="XAT63480.1"/>
    <property type="molecule type" value="Genomic_DNA"/>
</dbReference>
<organism evidence="1 2">
    <name type="scientific">Geoglobus acetivorans</name>
    <dbReference type="NCBI Taxonomy" id="565033"/>
    <lineage>
        <taxon>Archaea</taxon>
        <taxon>Methanobacteriati</taxon>
        <taxon>Methanobacteriota</taxon>
        <taxon>Archaeoglobi</taxon>
        <taxon>Archaeoglobales</taxon>
        <taxon>Archaeoglobaceae</taxon>
        <taxon>Geoglobus</taxon>
    </lineage>
</organism>
<protein>
    <submittedName>
        <fullName evidence="1">Uncharacterized protein</fullName>
    </submittedName>
</protein>
<reference evidence="1 2" key="1">
    <citation type="submission" date="2021-11" db="EMBL/GenBank/DDBJ databases">
        <title>Whole genome of Geoglobus acetivorans.</title>
        <authorList>
            <person name="Liu D."/>
        </authorList>
    </citation>
    <scope>NUCLEOTIDE SEQUENCE [LARGE SCALE GENOMIC DNA]</scope>
    <source>
        <strain evidence="1 2">SBH6</strain>
    </source>
</reference>
<dbReference type="RefSeq" id="WP_193807427.1">
    <property type="nucleotide sequence ID" value="NZ_CP087714.1"/>
</dbReference>
<accession>A0ABZ3H436</accession>
<evidence type="ECO:0000313" key="1">
    <source>
        <dbReference type="EMBL" id="XAT63480.1"/>
    </source>
</evidence>
<keyword evidence="2" id="KW-1185">Reference proteome</keyword>
<proteinExistence type="predicted"/>
<dbReference type="Proteomes" id="UP001492541">
    <property type="component" value="Chromosome"/>
</dbReference>
<gene>
    <name evidence="1" type="ORF">LPQ35_09510</name>
</gene>